<dbReference type="Gene3D" id="3.40.710.10">
    <property type="entry name" value="DD-peptidase/beta-lactamase superfamily"/>
    <property type="match status" value="1"/>
</dbReference>
<comment type="caution">
    <text evidence="2">The sequence shown here is derived from an EMBL/GenBank/DDBJ whole genome shotgun (WGS) entry which is preliminary data.</text>
</comment>
<keyword evidence="3" id="KW-1185">Reference proteome</keyword>
<dbReference type="AlphaFoldDB" id="A0A023BZR3"/>
<dbReference type="STRING" id="1317122.ATO12_10465"/>
<dbReference type="PANTHER" id="PTHR43283">
    <property type="entry name" value="BETA-LACTAMASE-RELATED"/>
    <property type="match status" value="1"/>
</dbReference>
<dbReference type="InterPro" id="IPR001466">
    <property type="entry name" value="Beta-lactam-related"/>
</dbReference>
<feature type="domain" description="Beta-lactamase-related" evidence="1">
    <location>
        <begin position="166"/>
        <end position="426"/>
    </location>
</feature>
<dbReference type="OrthoDB" id="9773047at2"/>
<dbReference type="Pfam" id="PF00144">
    <property type="entry name" value="Beta-lactamase"/>
    <property type="match status" value="1"/>
</dbReference>
<dbReference type="SUPFAM" id="SSF56601">
    <property type="entry name" value="beta-lactamase/transpeptidase-like"/>
    <property type="match status" value="1"/>
</dbReference>
<name>A0A023BZR3_9FLAO</name>
<evidence type="ECO:0000313" key="2">
    <source>
        <dbReference type="EMBL" id="EZH75138.1"/>
    </source>
</evidence>
<gene>
    <name evidence="2" type="ORF">ATO12_10465</name>
</gene>
<accession>A0A023BZR3</accession>
<dbReference type="RefSeq" id="WP_034240309.1">
    <property type="nucleotide sequence ID" value="NZ_AQRA01000002.1"/>
</dbReference>
<dbReference type="EMBL" id="AQRA01000002">
    <property type="protein sequence ID" value="EZH75138.1"/>
    <property type="molecule type" value="Genomic_DNA"/>
</dbReference>
<organism evidence="2 3">
    <name type="scientific">Aquimarina atlantica</name>
    <dbReference type="NCBI Taxonomy" id="1317122"/>
    <lineage>
        <taxon>Bacteria</taxon>
        <taxon>Pseudomonadati</taxon>
        <taxon>Bacteroidota</taxon>
        <taxon>Flavobacteriia</taxon>
        <taxon>Flavobacteriales</taxon>
        <taxon>Flavobacteriaceae</taxon>
        <taxon>Aquimarina</taxon>
    </lineage>
</organism>
<dbReference type="PANTHER" id="PTHR43283:SF7">
    <property type="entry name" value="BETA-LACTAMASE-RELATED DOMAIN-CONTAINING PROTEIN"/>
    <property type="match status" value="1"/>
</dbReference>
<evidence type="ECO:0000259" key="1">
    <source>
        <dbReference type="Pfam" id="PF00144"/>
    </source>
</evidence>
<dbReference type="Proteomes" id="UP000023541">
    <property type="component" value="Unassembled WGS sequence"/>
</dbReference>
<dbReference type="eggNOG" id="COG1680">
    <property type="taxonomic scope" value="Bacteria"/>
</dbReference>
<protein>
    <submittedName>
        <fullName evidence="2">Beta-lactamase</fullName>
    </submittedName>
</protein>
<dbReference type="InterPro" id="IPR012338">
    <property type="entry name" value="Beta-lactam/transpept-like"/>
</dbReference>
<dbReference type="InterPro" id="IPR050789">
    <property type="entry name" value="Diverse_Enzym_Activities"/>
</dbReference>
<proteinExistence type="predicted"/>
<reference evidence="2 3" key="1">
    <citation type="submission" date="2014-04" db="EMBL/GenBank/DDBJ databases">
        <title>Aquimarina sp. 22II-S11-z7 Genome Sequencing.</title>
        <authorList>
            <person name="Lai Q."/>
        </authorList>
    </citation>
    <scope>NUCLEOTIDE SEQUENCE [LARGE SCALE GENOMIC DNA]</scope>
    <source>
        <strain evidence="2 3">22II-S11-z7</strain>
    </source>
</reference>
<evidence type="ECO:0000313" key="3">
    <source>
        <dbReference type="Proteomes" id="UP000023541"/>
    </source>
</evidence>
<sequence length="450" mass="51306">MKRFKKIIGITFLILFAGICIAFVLNYPKLTILTGYSAKHMNSSVFIANRTLEFTDLNDNNFAPVDLADDEVNLKNKTSVASVFGLKERKAIYREGLGSVLIDDDFDENTPVLIPHRTKTETRLPYPYGELEQKDTVFTTVDYDKVNKTVASIFDSNGEYIKKTRAVLVLYKDQIIAEKYIDGLDKDSKLLGWSMTKSVLSTVYGVLQKQGAINIHDKAPVSEWQNDARKEITINNLLQMNCGLEWDEDYGSISDVTKMLYVDRDMTIPQIHKKAIYKPNEYWYYSSGVSNLLSGILRKQFKNYQEYLDYPYREFIDKIGMNSMLIETDMTGNYVGSSYAWATVRDWGKFGLLYLHKGNWNGEQIFESSWVDYVTTPSPTSEGDYGGHFWLNAGGFYPDAPRDMFSANGFQGQRVFIIPSKDLVIVRFGLIGDAGVDFNTFLKDMVDSIE</sequence>